<dbReference type="GeneID" id="5055978"/>
<proteinExistence type="predicted"/>
<dbReference type="RefSeq" id="WP_011899754.1">
    <property type="nucleotide sequence ID" value="NZ_JAAVJF010000003.1"/>
</dbReference>
<evidence type="ECO:0000313" key="1">
    <source>
        <dbReference type="EMBL" id="NYR15834.1"/>
    </source>
</evidence>
<dbReference type="EMBL" id="JAAVJF010000003">
    <property type="protein sequence ID" value="NYR15834.1"/>
    <property type="molecule type" value="Genomic_DNA"/>
</dbReference>
<reference evidence="1 2" key="1">
    <citation type="journal article" date="2020" name="Nat. Commun.">
        <title>The structures of two archaeal type IV pili illuminate evolutionary relationships.</title>
        <authorList>
            <person name="Wang F."/>
            <person name="Baquero D.P."/>
            <person name="Su Z."/>
            <person name="Beltran L.C."/>
            <person name="Prangishvili D."/>
            <person name="Krupovic M."/>
            <person name="Egelman E.H."/>
        </authorList>
    </citation>
    <scope>NUCLEOTIDE SEQUENCE [LARGE SCALE GENOMIC DNA]</scope>
    <source>
        <strain evidence="1 2">2GA</strain>
    </source>
</reference>
<evidence type="ECO:0000313" key="2">
    <source>
        <dbReference type="Proteomes" id="UP000554766"/>
    </source>
</evidence>
<comment type="caution">
    <text evidence="1">The sequence shown here is derived from an EMBL/GenBank/DDBJ whole genome shotgun (WGS) entry which is preliminary data.</text>
</comment>
<organism evidence="1 2">
    <name type="scientific">Pyrobaculum arsenaticum</name>
    <dbReference type="NCBI Taxonomy" id="121277"/>
    <lineage>
        <taxon>Archaea</taxon>
        <taxon>Thermoproteota</taxon>
        <taxon>Thermoprotei</taxon>
        <taxon>Thermoproteales</taxon>
        <taxon>Thermoproteaceae</taxon>
        <taxon>Pyrobaculum</taxon>
    </lineage>
</organism>
<name>A0A7L4PB48_9CREN</name>
<dbReference type="Proteomes" id="UP000554766">
    <property type="component" value="Unassembled WGS sequence"/>
</dbReference>
<dbReference type="OMA" id="VSADVYM"/>
<gene>
    <name evidence="1" type="ORF">HC235_07765</name>
</gene>
<sequence>MYAVARLYGFVEEVGFKARLGADIARALGVRLGDGIRVESKVGVSSARVVEVREDIKAGVVVSADVYMAVSGFRTVLVRRFGRVYEADSISLGFETARPIDAEDVVRLVNLLVAYRVPVFANFSGFLQTGSGEWVKMVVKEVSPREPAYLTKETKVFVR</sequence>
<protein>
    <submittedName>
        <fullName evidence="1">Molybdopterin-binding protein</fullName>
    </submittedName>
</protein>
<keyword evidence="2" id="KW-1185">Reference proteome</keyword>
<accession>A0A7L4PB48</accession>
<dbReference type="AlphaFoldDB" id="A0A7L4PB48"/>